<protein>
    <submittedName>
        <fullName evidence="2">Uncharacterized protein</fullName>
    </submittedName>
</protein>
<sequence>MAPAALSFDANRFPNKVRASNDRFAVARAIGTVARARSFKYLYDEAAQVVADESLSEPLSNPAMVITTFSQHRLLIIRHFDYLIAHDAAGIRMPDELCHFHAMLPAVRRVFKTENEYSDFFDLCCFKEGSVPKYKPPASCPDTFPDYVPVVQPTEKRDFFLNWRGFDPKLLQEAFEFCTQVISNVDFVISPTKVESFFKSFRQALASDAPNFVHMARDDFPDSLQVLYIGLYTAAVSLPSKKKASVLKDLNWMKDNSVLALESLPNLFVLPPGPKPKPIPPKEPKTPTPSKPLPAKMSHVEIAKPRQSVSRSVDGEPPAAPNKDEEAAGSKSSKKNARNRVSHLFRFVEELGPDPPIVKTTRHPCPHFRRRGEQDSQAYGSLPTTRHASHQNPAHGGVKPLNPTKAQTAFLRGILDSFPQNKNRRTEDGQIVVVEGDIHELAHTIVPPIADRCIDCVKGDLICRVQGLHGSLPPEYLDEVFSELSAQADSSSFSLRRDLAHLKASAGVSERLFDAAYEQQDEHCFMFALWLVSFLGLRRSTAFRADFFELFDKPATAELLLRIAAAQRLTADSLPTRDTFEWVFAEPEQLTAPIDGFDSAWDYYAKVDSGDGGGDQLDDYLTAVVDTAPSSSKKRRANSPAPGPSTSKRSRGFEEVAADESSSDDSDEEGSQMIVSPPASPEPEPELSKVAGKQKAKSQVPAPKASTAPRRVPARKTASGSR</sequence>
<evidence type="ECO:0000256" key="1">
    <source>
        <dbReference type="SAM" id="MobiDB-lite"/>
    </source>
</evidence>
<gene>
    <name evidence="2" type="ORF">FB45DRAFT_1143309</name>
</gene>
<feature type="compositionally biased region" description="Polar residues" evidence="1">
    <location>
        <begin position="375"/>
        <end position="392"/>
    </location>
</feature>
<dbReference type="AlphaFoldDB" id="A0AAD7C0E1"/>
<dbReference type="EMBL" id="JARKIF010000007">
    <property type="protein sequence ID" value="KAJ7635229.1"/>
    <property type="molecule type" value="Genomic_DNA"/>
</dbReference>
<dbReference type="Proteomes" id="UP001221142">
    <property type="component" value="Unassembled WGS sequence"/>
</dbReference>
<feature type="region of interest" description="Disordered" evidence="1">
    <location>
        <begin position="628"/>
        <end position="722"/>
    </location>
</feature>
<evidence type="ECO:0000313" key="2">
    <source>
        <dbReference type="EMBL" id="KAJ7635229.1"/>
    </source>
</evidence>
<comment type="caution">
    <text evidence="2">The sequence shown here is derived from an EMBL/GenBank/DDBJ whole genome shotgun (WGS) entry which is preliminary data.</text>
</comment>
<feature type="compositionally biased region" description="Basic residues" evidence="1">
    <location>
        <begin position="360"/>
        <end position="370"/>
    </location>
</feature>
<feature type="region of interest" description="Disordered" evidence="1">
    <location>
        <begin position="355"/>
        <end position="400"/>
    </location>
</feature>
<organism evidence="2 3">
    <name type="scientific">Roridomyces roridus</name>
    <dbReference type="NCBI Taxonomy" id="1738132"/>
    <lineage>
        <taxon>Eukaryota</taxon>
        <taxon>Fungi</taxon>
        <taxon>Dikarya</taxon>
        <taxon>Basidiomycota</taxon>
        <taxon>Agaricomycotina</taxon>
        <taxon>Agaricomycetes</taxon>
        <taxon>Agaricomycetidae</taxon>
        <taxon>Agaricales</taxon>
        <taxon>Marasmiineae</taxon>
        <taxon>Mycenaceae</taxon>
        <taxon>Roridomyces</taxon>
    </lineage>
</organism>
<accession>A0AAD7C0E1</accession>
<evidence type="ECO:0000313" key="3">
    <source>
        <dbReference type="Proteomes" id="UP001221142"/>
    </source>
</evidence>
<reference evidence="2" key="1">
    <citation type="submission" date="2023-03" db="EMBL/GenBank/DDBJ databases">
        <title>Massive genome expansion in bonnet fungi (Mycena s.s.) driven by repeated elements and novel gene families across ecological guilds.</title>
        <authorList>
            <consortium name="Lawrence Berkeley National Laboratory"/>
            <person name="Harder C.B."/>
            <person name="Miyauchi S."/>
            <person name="Viragh M."/>
            <person name="Kuo A."/>
            <person name="Thoen E."/>
            <person name="Andreopoulos B."/>
            <person name="Lu D."/>
            <person name="Skrede I."/>
            <person name="Drula E."/>
            <person name="Henrissat B."/>
            <person name="Morin E."/>
            <person name="Kohler A."/>
            <person name="Barry K."/>
            <person name="LaButti K."/>
            <person name="Morin E."/>
            <person name="Salamov A."/>
            <person name="Lipzen A."/>
            <person name="Mereny Z."/>
            <person name="Hegedus B."/>
            <person name="Baldrian P."/>
            <person name="Stursova M."/>
            <person name="Weitz H."/>
            <person name="Taylor A."/>
            <person name="Grigoriev I.V."/>
            <person name="Nagy L.G."/>
            <person name="Martin F."/>
            <person name="Kauserud H."/>
        </authorList>
    </citation>
    <scope>NUCLEOTIDE SEQUENCE</scope>
    <source>
        <strain evidence="2">9284</strain>
    </source>
</reference>
<keyword evidence="3" id="KW-1185">Reference proteome</keyword>
<feature type="region of interest" description="Disordered" evidence="1">
    <location>
        <begin position="271"/>
        <end position="338"/>
    </location>
</feature>
<proteinExistence type="predicted"/>
<feature type="compositionally biased region" description="Acidic residues" evidence="1">
    <location>
        <begin position="656"/>
        <end position="670"/>
    </location>
</feature>
<name>A0AAD7C0E1_9AGAR</name>